<feature type="domain" description="Carboxymuconolactone decarboxylase-like" evidence="1">
    <location>
        <begin position="18"/>
        <end position="100"/>
    </location>
</feature>
<evidence type="ECO:0000259" key="1">
    <source>
        <dbReference type="Pfam" id="PF02627"/>
    </source>
</evidence>
<dbReference type="RefSeq" id="WP_310769249.1">
    <property type="nucleotide sequence ID" value="NZ_CP134050.1"/>
</dbReference>
<dbReference type="SUPFAM" id="SSF69118">
    <property type="entry name" value="AhpD-like"/>
    <property type="match status" value="1"/>
</dbReference>
<dbReference type="InterPro" id="IPR029032">
    <property type="entry name" value="AhpD-like"/>
</dbReference>
<reference evidence="2 3" key="1">
    <citation type="submission" date="2023-09" db="EMBL/GenBank/DDBJ databases">
        <title>Complete Genome and Methylome dissection of Bacillus brevis NEB573 original source of BbsI restriction endonuclease.</title>
        <authorList>
            <person name="Fomenkov A."/>
            <person name="Roberts R.D."/>
        </authorList>
    </citation>
    <scope>NUCLEOTIDE SEQUENCE [LARGE SCALE GENOMIC DNA]</scope>
    <source>
        <strain evidence="2 3">NEB573</strain>
    </source>
</reference>
<dbReference type="PANTHER" id="PTHR33930">
    <property type="entry name" value="ALKYL HYDROPEROXIDE REDUCTASE AHPD"/>
    <property type="match status" value="1"/>
</dbReference>
<gene>
    <name evidence="2" type="ORF">RGB73_03655</name>
</gene>
<dbReference type="InterPro" id="IPR003779">
    <property type="entry name" value="CMD-like"/>
</dbReference>
<organism evidence="2 3">
    <name type="scientific">Brevibacillus brevis</name>
    <name type="common">Bacillus brevis</name>
    <dbReference type="NCBI Taxonomy" id="1393"/>
    <lineage>
        <taxon>Bacteria</taxon>
        <taxon>Bacillati</taxon>
        <taxon>Bacillota</taxon>
        <taxon>Bacilli</taxon>
        <taxon>Bacillales</taxon>
        <taxon>Paenibacillaceae</taxon>
        <taxon>Brevibacillus</taxon>
    </lineage>
</organism>
<protein>
    <submittedName>
        <fullName evidence="2">Carboxymuconolactone decarboxylase family protein</fullName>
    </submittedName>
</protein>
<accession>A0ABY9T5S6</accession>
<evidence type="ECO:0000313" key="2">
    <source>
        <dbReference type="EMBL" id="WNC15458.1"/>
    </source>
</evidence>
<sequence length="110" mass="12385">MNDDNYKRSIKHLEEHLPEVVEPYHALTGTCFQAGEIEKKQKHLIALGISMSHRDDNCVRYHVQEAIHEGASEREIWETVGVTIALSGGLAVSQCLYWVTEALQQGPDRG</sequence>
<dbReference type="PANTHER" id="PTHR33930:SF2">
    <property type="entry name" value="BLR3452 PROTEIN"/>
    <property type="match status" value="1"/>
</dbReference>
<dbReference type="Gene3D" id="1.20.1290.10">
    <property type="entry name" value="AhpD-like"/>
    <property type="match status" value="1"/>
</dbReference>
<dbReference type="EMBL" id="CP134050">
    <property type="protein sequence ID" value="WNC15458.1"/>
    <property type="molecule type" value="Genomic_DNA"/>
</dbReference>
<keyword evidence="3" id="KW-1185">Reference proteome</keyword>
<name>A0ABY9T5S6_BREBE</name>
<dbReference type="Proteomes" id="UP001256827">
    <property type="component" value="Chromosome"/>
</dbReference>
<evidence type="ECO:0000313" key="3">
    <source>
        <dbReference type="Proteomes" id="UP001256827"/>
    </source>
</evidence>
<proteinExistence type="predicted"/>
<dbReference type="Pfam" id="PF02627">
    <property type="entry name" value="CMD"/>
    <property type="match status" value="1"/>
</dbReference>